<evidence type="ECO:0000256" key="2">
    <source>
        <dbReference type="SAM" id="Coils"/>
    </source>
</evidence>
<protein>
    <submittedName>
        <fullName evidence="4">Hemolysin secretion protein D</fullName>
    </submittedName>
</protein>
<dbReference type="Gene3D" id="2.40.30.170">
    <property type="match status" value="1"/>
</dbReference>
<dbReference type="AlphaFoldDB" id="A0A916TW94"/>
<dbReference type="InterPro" id="IPR006143">
    <property type="entry name" value="RND_pump_MFP"/>
</dbReference>
<evidence type="ECO:0000256" key="1">
    <source>
        <dbReference type="ARBA" id="ARBA00009477"/>
    </source>
</evidence>
<dbReference type="GO" id="GO:1990281">
    <property type="term" value="C:efflux pump complex"/>
    <property type="evidence" value="ECO:0007669"/>
    <property type="project" value="TreeGrafter"/>
</dbReference>
<keyword evidence="3" id="KW-0732">Signal</keyword>
<evidence type="ECO:0000313" key="5">
    <source>
        <dbReference type="Proteomes" id="UP000637002"/>
    </source>
</evidence>
<dbReference type="Gene3D" id="2.40.420.20">
    <property type="match status" value="1"/>
</dbReference>
<feature type="coiled-coil region" evidence="2">
    <location>
        <begin position="144"/>
        <end position="174"/>
    </location>
</feature>
<keyword evidence="5" id="KW-1185">Reference proteome</keyword>
<feature type="signal peptide" evidence="3">
    <location>
        <begin position="1"/>
        <end position="33"/>
    </location>
</feature>
<accession>A0A916TW94</accession>
<dbReference type="NCBIfam" id="TIGR01730">
    <property type="entry name" value="RND_mfp"/>
    <property type="match status" value="1"/>
</dbReference>
<name>A0A916TW94_9HYPH</name>
<proteinExistence type="inferred from homology"/>
<dbReference type="SUPFAM" id="SSF111369">
    <property type="entry name" value="HlyD-like secretion proteins"/>
    <property type="match status" value="1"/>
</dbReference>
<keyword evidence="2" id="KW-0175">Coiled coil</keyword>
<organism evidence="4 5">
    <name type="scientific">Chelatococcus reniformis</name>
    <dbReference type="NCBI Taxonomy" id="1494448"/>
    <lineage>
        <taxon>Bacteria</taxon>
        <taxon>Pseudomonadati</taxon>
        <taxon>Pseudomonadota</taxon>
        <taxon>Alphaproteobacteria</taxon>
        <taxon>Hyphomicrobiales</taxon>
        <taxon>Chelatococcaceae</taxon>
        <taxon>Chelatococcus</taxon>
    </lineage>
</organism>
<reference evidence="4" key="2">
    <citation type="submission" date="2020-09" db="EMBL/GenBank/DDBJ databases">
        <authorList>
            <person name="Sun Q."/>
            <person name="Zhou Y."/>
        </authorList>
    </citation>
    <scope>NUCLEOTIDE SEQUENCE</scope>
    <source>
        <strain evidence="4">CGMCC 1.12919</strain>
    </source>
</reference>
<comment type="caution">
    <text evidence="4">The sequence shown here is derived from an EMBL/GenBank/DDBJ whole genome shotgun (WGS) entry which is preliminary data.</text>
</comment>
<dbReference type="Gene3D" id="1.10.287.470">
    <property type="entry name" value="Helix hairpin bin"/>
    <property type="match status" value="1"/>
</dbReference>
<dbReference type="PANTHER" id="PTHR30469:SF18">
    <property type="entry name" value="RESISTANCE-NODULATION-CELL DIVISION (RND) EFFLUX MEMBRANE FUSION PROTEIN-RELATED"/>
    <property type="match status" value="1"/>
</dbReference>
<feature type="chain" id="PRO_5037827946" evidence="3">
    <location>
        <begin position="34"/>
        <end position="372"/>
    </location>
</feature>
<evidence type="ECO:0000256" key="3">
    <source>
        <dbReference type="SAM" id="SignalP"/>
    </source>
</evidence>
<dbReference type="GO" id="GO:0015562">
    <property type="term" value="F:efflux transmembrane transporter activity"/>
    <property type="evidence" value="ECO:0007669"/>
    <property type="project" value="TreeGrafter"/>
</dbReference>
<evidence type="ECO:0000313" key="4">
    <source>
        <dbReference type="EMBL" id="GGC46006.1"/>
    </source>
</evidence>
<comment type="similarity">
    <text evidence="1">Belongs to the membrane fusion protein (MFP) (TC 8.A.1) family.</text>
</comment>
<gene>
    <name evidence="4" type="ORF">GCM10010994_01400</name>
</gene>
<reference evidence="4" key="1">
    <citation type="journal article" date="2014" name="Int. J. Syst. Evol. Microbiol.">
        <title>Complete genome sequence of Corynebacterium casei LMG S-19264T (=DSM 44701T), isolated from a smear-ripened cheese.</title>
        <authorList>
            <consortium name="US DOE Joint Genome Institute (JGI-PGF)"/>
            <person name="Walter F."/>
            <person name="Albersmeier A."/>
            <person name="Kalinowski J."/>
            <person name="Ruckert C."/>
        </authorList>
    </citation>
    <scope>NUCLEOTIDE SEQUENCE</scope>
    <source>
        <strain evidence="4">CGMCC 1.12919</strain>
    </source>
</reference>
<dbReference type="EMBL" id="BMGG01000001">
    <property type="protein sequence ID" value="GGC46006.1"/>
    <property type="molecule type" value="Genomic_DNA"/>
</dbReference>
<dbReference type="PANTHER" id="PTHR30469">
    <property type="entry name" value="MULTIDRUG RESISTANCE PROTEIN MDTA"/>
    <property type="match status" value="1"/>
</dbReference>
<dbReference type="RefSeq" id="WP_188607212.1">
    <property type="nucleotide sequence ID" value="NZ_BMGG01000001.1"/>
</dbReference>
<dbReference type="Gene3D" id="2.40.50.100">
    <property type="match status" value="1"/>
</dbReference>
<sequence>MQFKNALLIAAAALLVAGSVGLVLLARSASVTAAPEDPRRQLPLVRTAQARLPAASQRAFTGLVSARVQSNLGFRVNGKITERLVDVGGRVVAGQALMRIDPKDLGLALTARENAAAAARAQLVQTEADEIRYRRLVAAGWSPRQRYEQAKAALDTARAQLEAARAQAEVARNEAGYAVLRADADGTVVETLAEPGQVVVASQVVVRLAHAGAREATVNLPETARPAVGSPAEAQVYGVGTGRAPARLRQLSDSADPATRTYEARYVLEGAAAQAPLGATVTVWLRDVEVAAPEETEVPLGALLDGGRGTGVWVIGSAGSTVSLRPVAVRRIGQETAVVTGLSPGETIVALGAHLLHEGDRVSAAETRTAAQ</sequence>
<dbReference type="Proteomes" id="UP000637002">
    <property type="component" value="Unassembled WGS sequence"/>
</dbReference>